<proteinExistence type="predicted"/>
<dbReference type="Proteomes" id="UP000683436">
    <property type="component" value="Chromosome"/>
</dbReference>
<dbReference type="RefSeq" id="WP_128121248.1">
    <property type="nucleotide sequence ID" value="NZ_CP076683.1"/>
</dbReference>
<name>A0A365PRA1_9GAMM</name>
<dbReference type="Proteomes" id="UP000252554">
    <property type="component" value="Unassembled WGS sequence"/>
</dbReference>
<evidence type="ECO:0000313" key="4">
    <source>
        <dbReference type="Proteomes" id="UP000683436"/>
    </source>
</evidence>
<dbReference type="EMBL" id="QNTV01000015">
    <property type="protein sequence ID" value="RBA54699.1"/>
    <property type="molecule type" value="Genomic_DNA"/>
</dbReference>
<dbReference type="AlphaFoldDB" id="A0A365PRA1"/>
<accession>A0A365PRA1</accession>
<protein>
    <submittedName>
        <fullName evidence="1">DUF1652 domain-containing protein</fullName>
    </submittedName>
</protein>
<organism evidence="2 3">
    <name type="scientific">Stutzerimonas zhaodongensis</name>
    <dbReference type="NCBI Taxonomy" id="1176257"/>
    <lineage>
        <taxon>Bacteria</taxon>
        <taxon>Pseudomonadati</taxon>
        <taxon>Pseudomonadota</taxon>
        <taxon>Gammaproteobacteria</taxon>
        <taxon>Pseudomonadales</taxon>
        <taxon>Pseudomonadaceae</taxon>
        <taxon>Stutzerimonas</taxon>
    </lineage>
</organism>
<dbReference type="EMBL" id="CP076683">
    <property type="protein sequence ID" value="QWV15993.1"/>
    <property type="molecule type" value="Genomic_DNA"/>
</dbReference>
<dbReference type="InterPro" id="IPR012448">
    <property type="entry name" value="DUF1652"/>
</dbReference>
<sequence>MATRLPLLTIENILRGYLHPFRCDCHAQEDSHLTVRLYEDTAGGEELTVFGITDDQCRDAANLVRLAQELRFELYATRSGMPVAADDAAKVVGG</sequence>
<keyword evidence="4" id="KW-1185">Reference proteome</keyword>
<evidence type="ECO:0000313" key="1">
    <source>
        <dbReference type="EMBL" id="QWV15993.1"/>
    </source>
</evidence>
<gene>
    <name evidence="2" type="ORF">DQ403_17090</name>
    <name evidence="1" type="ORF">KQ248_15885</name>
</gene>
<reference evidence="2 3" key="1">
    <citation type="submission" date="2018-06" db="EMBL/GenBank/DDBJ databases">
        <title>Whole genome sequencing of four bacterial strains from South Shetland trench revealing bio-synthetic gene clusters.</title>
        <authorList>
            <person name="Abdel-Mageed W.M."/>
            <person name="Lehri B."/>
            <person name="Jarmusch S.A."/>
            <person name="Miranda K."/>
            <person name="Goodfellow M."/>
            <person name="Jaspars M."/>
            <person name="Karlyshev A.V."/>
        </authorList>
    </citation>
    <scope>NUCLEOTIDE SEQUENCE [LARGE SCALE GENOMIC DNA]</scope>
    <source>
        <strain evidence="2 3">SST2</strain>
    </source>
</reference>
<evidence type="ECO:0000313" key="2">
    <source>
        <dbReference type="EMBL" id="RBA54699.1"/>
    </source>
</evidence>
<evidence type="ECO:0000313" key="3">
    <source>
        <dbReference type="Proteomes" id="UP000252554"/>
    </source>
</evidence>
<dbReference type="Pfam" id="PF07865">
    <property type="entry name" value="DUF1652"/>
    <property type="match status" value="1"/>
</dbReference>
<reference evidence="1 4" key="2">
    <citation type="submission" date="2021-06" db="EMBL/GenBank/DDBJ databases">
        <title>Microbial metabolic specificity influences pelagic lipid remineralization.</title>
        <authorList>
            <person name="Behrendt L."/>
            <person name="Hunter J.E."/>
            <person name="Alcolombri U."/>
            <person name="Smriga S."/>
            <person name="Mincer T."/>
            <person name="Lowenstein D.P."/>
            <person name="Peaudecerf F.J."/>
            <person name="Fernandez V.I."/>
            <person name="Fredricks H."/>
            <person name="Almblad H."/>
            <person name="Harrison J.J."/>
            <person name="Stocker R."/>
            <person name="Van Mooy B.A.S."/>
        </authorList>
    </citation>
    <scope>NUCLEOTIDE SEQUENCE [LARGE SCALE GENOMIC DNA]</scope>
    <source>
        <strain evidence="1 4">A252</strain>
    </source>
</reference>